<gene>
    <name evidence="11" type="primary">corC_2</name>
    <name evidence="11" type="ORF">ARTV_2630</name>
</gene>
<sequence>MSDDHPTNNDNNHSKKSFFGRLNQLFHGEPKNRDDLVELIRDSEQKDVIDPDTREMLEGVMNISDERVRDIMIPRSQIVTLKQNQSLDECLDVIIDSAHSRFPVISEDKDHIEGLLMAKDLLPFMRTDAEPFTIDKALRPAVVVPESKRVDLLLKEFRSQRYYMAIVIDEFGGVSGLVTIEDILELIVGEIEDEYDDEEDIDIRQLSKHAYSVRALTQIDDFNKAFSTRFNDEEVDTIGGLVMQAFGHLPARGAVITINGYMFKITMADSRKIIQVQVKTPDETPIPNLIEE</sequence>
<evidence type="ECO:0000256" key="6">
    <source>
        <dbReference type="ARBA" id="ARBA00023285"/>
    </source>
</evidence>
<evidence type="ECO:0000256" key="5">
    <source>
        <dbReference type="ARBA" id="ARBA00023122"/>
    </source>
</evidence>
<name>A0A3B0M2X7_9GAMM</name>
<keyword evidence="2" id="KW-0813">Transport</keyword>
<dbReference type="PANTHER" id="PTHR22777:SF27">
    <property type="entry name" value="MAGNESIUM AND COBALT EFFLUX PROTEIN CORC"/>
    <property type="match status" value="1"/>
</dbReference>
<dbReference type="InterPro" id="IPR005170">
    <property type="entry name" value="Transptr-assoc_dom"/>
</dbReference>
<dbReference type="GO" id="GO:0050660">
    <property type="term" value="F:flavin adenine dinucleotide binding"/>
    <property type="evidence" value="ECO:0007669"/>
    <property type="project" value="InterPro"/>
</dbReference>
<evidence type="ECO:0000256" key="9">
    <source>
        <dbReference type="PROSITE-ProRule" id="PRU00703"/>
    </source>
</evidence>
<dbReference type="Gene3D" id="3.30.465.10">
    <property type="match status" value="1"/>
</dbReference>
<dbReference type="Gene3D" id="3.10.580.10">
    <property type="entry name" value="CBS-domain"/>
    <property type="match status" value="1"/>
</dbReference>
<dbReference type="InterPro" id="IPR016169">
    <property type="entry name" value="FAD-bd_PCMH_sub2"/>
</dbReference>
<evidence type="ECO:0000256" key="7">
    <source>
        <dbReference type="ARBA" id="ARBA00037273"/>
    </source>
</evidence>
<keyword evidence="6" id="KW-0170">Cobalt</keyword>
<evidence type="ECO:0000256" key="2">
    <source>
        <dbReference type="ARBA" id="ARBA00022448"/>
    </source>
</evidence>
<evidence type="ECO:0000259" key="10">
    <source>
        <dbReference type="PROSITE" id="PS51371"/>
    </source>
</evidence>
<dbReference type="EMBL" id="UFQR01000012">
    <property type="protein sequence ID" value="SSW96290.1"/>
    <property type="molecule type" value="Genomic_DNA"/>
</dbReference>
<feature type="domain" description="CBS" evidence="10">
    <location>
        <begin position="137"/>
        <end position="194"/>
    </location>
</feature>
<proteinExistence type="inferred from homology"/>
<reference evidence="11" key="1">
    <citation type="submission" date="2018-04" db="EMBL/GenBank/DDBJ databases">
        <authorList>
            <person name="Go L.Y."/>
            <person name="Mitchell J.A."/>
        </authorList>
    </citation>
    <scope>NUCLEOTIDE SEQUENCE</scope>
    <source>
        <strain evidence="11">ARTV</strain>
    </source>
</reference>
<dbReference type="Pfam" id="PF21917">
    <property type="entry name" value="NMB0537_N"/>
    <property type="match status" value="1"/>
</dbReference>
<dbReference type="InterPro" id="IPR054115">
    <property type="entry name" value="CorC_N"/>
</dbReference>
<dbReference type="PANTHER" id="PTHR22777">
    <property type="entry name" value="HEMOLYSIN-RELATED"/>
    <property type="match status" value="1"/>
</dbReference>
<protein>
    <recommendedName>
        <fullName evidence="8">Magnesium and cobalt efflux protein CorC</fullName>
    </recommendedName>
</protein>
<dbReference type="FunFam" id="3.30.465.10:FF:000003">
    <property type="entry name" value="Magnesium and cobalt efflux protein corC"/>
    <property type="match status" value="1"/>
</dbReference>
<dbReference type="SMART" id="SM01091">
    <property type="entry name" value="CorC_HlyC"/>
    <property type="match status" value="1"/>
</dbReference>
<dbReference type="Pfam" id="PF03471">
    <property type="entry name" value="CorC_HlyC"/>
    <property type="match status" value="1"/>
</dbReference>
<dbReference type="SUPFAM" id="SSF54631">
    <property type="entry name" value="CBS-domain pair"/>
    <property type="match status" value="1"/>
</dbReference>
<dbReference type="GO" id="GO:0005886">
    <property type="term" value="C:plasma membrane"/>
    <property type="evidence" value="ECO:0007669"/>
    <property type="project" value="TreeGrafter"/>
</dbReference>
<evidence type="ECO:0000256" key="8">
    <source>
        <dbReference type="ARBA" id="ARBA00040729"/>
    </source>
</evidence>
<keyword evidence="5 9" id="KW-0129">CBS domain</keyword>
<dbReference type="PROSITE" id="PS51371">
    <property type="entry name" value="CBS"/>
    <property type="match status" value="2"/>
</dbReference>
<dbReference type="InterPro" id="IPR000644">
    <property type="entry name" value="CBS_dom"/>
</dbReference>
<dbReference type="InterPro" id="IPR044751">
    <property type="entry name" value="Ion_transp-like_CBS"/>
</dbReference>
<dbReference type="InterPro" id="IPR046342">
    <property type="entry name" value="CBS_dom_sf"/>
</dbReference>
<keyword evidence="4" id="KW-0460">Magnesium</keyword>
<dbReference type="FunFam" id="3.10.580.10:FF:000002">
    <property type="entry name" value="Magnesium/cobalt efflux protein CorC"/>
    <property type="match status" value="1"/>
</dbReference>
<keyword evidence="3" id="KW-0677">Repeat</keyword>
<comment type="function">
    <text evidence="7">Plays a role in the transport of magnesium and cobalt ions.</text>
</comment>
<dbReference type="InterPro" id="IPR036318">
    <property type="entry name" value="FAD-bd_PCMH-like_sf"/>
</dbReference>
<evidence type="ECO:0000256" key="1">
    <source>
        <dbReference type="ARBA" id="ARBA00006337"/>
    </source>
</evidence>
<feature type="domain" description="CBS" evidence="10">
    <location>
        <begin position="72"/>
        <end position="132"/>
    </location>
</feature>
<dbReference type="SUPFAM" id="SSF56176">
    <property type="entry name" value="FAD-binding/transporter-associated domain-like"/>
    <property type="match status" value="1"/>
</dbReference>
<dbReference type="Pfam" id="PF00571">
    <property type="entry name" value="CBS"/>
    <property type="match status" value="2"/>
</dbReference>
<evidence type="ECO:0000256" key="4">
    <source>
        <dbReference type="ARBA" id="ARBA00022842"/>
    </source>
</evidence>
<dbReference type="NCBIfam" id="NF011675">
    <property type="entry name" value="PRK15094.1"/>
    <property type="match status" value="1"/>
</dbReference>
<dbReference type="AlphaFoldDB" id="A0A3B0M2X7"/>
<evidence type="ECO:0000256" key="3">
    <source>
        <dbReference type="ARBA" id="ARBA00022737"/>
    </source>
</evidence>
<organism evidence="11">
    <name type="scientific">Arsenophonus endosymbiont of Trialeurodes vaporariorum</name>
    <dbReference type="NCBI Taxonomy" id="235567"/>
    <lineage>
        <taxon>Bacteria</taxon>
        <taxon>Pseudomonadati</taxon>
        <taxon>Pseudomonadota</taxon>
        <taxon>Gammaproteobacteria</taxon>
        <taxon>Enterobacterales</taxon>
        <taxon>Morganellaceae</taxon>
        <taxon>Arsenophonus</taxon>
    </lineage>
</organism>
<comment type="similarity">
    <text evidence="1">Belongs to the UPF0053 family.</text>
</comment>
<evidence type="ECO:0000313" key="11">
    <source>
        <dbReference type="EMBL" id="SSW96290.1"/>
    </source>
</evidence>
<dbReference type="CDD" id="cd04590">
    <property type="entry name" value="CBS_pair_CorC_HlyC_assoc"/>
    <property type="match status" value="1"/>
</dbReference>
<accession>A0A3B0M2X7</accession>